<organism evidence="1 2">
    <name type="scientific">Raoultella terrigena</name>
    <name type="common">Klebsiella terrigena</name>
    <dbReference type="NCBI Taxonomy" id="577"/>
    <lineage>
        <taxon>Bacteria</taxon>
        <taxon>Pseudomonadati</taxon>
        <taxon>Pseudomonadota</taxon>
        <taxon>Gammaproteobacteria</taxon>
        <taxon>Enterobacterales</taxon>
        <taxon>Enterobacteriaceae</taxon>
        <taxon>Klebsiella/Raoultella group</taxon>
        <taxon>Raoultella</taxon>
    </lineage>
</organism>
<evidence type="ECO:0000313" key="1">
    <source>
        <dbReference type="EMBL" id="VDR27816.1"/>
    </source>
</evidence>
<dbReference type="AlphaFoldDB" id="A0A3P8M2V7"/>
<dbReference type="Proteomes" id="UP000274346">
    <property type="component" value="Chromosome"/>
</dbReference>
<accession>A0A3P8M2V7</accession>
<sequence length="118" mass="13579">MQACDGAQNRREHQRHDDHLQQLYVAVANDIEPLNRIFQYLAVGAVNQLQRKAEYYADNQTDQYFFGKAPLFVAGLGQRKQQNREHDNVRYKWKVHPRSPDIFLLPGLACGPALMAQG</sequence>
<proteinExistence type="predicted"/>
<name>A0A3P8M2V7_RAOTE</name>
<protein>
    <submittedName>
        <fullName evidence="1">Uncharacterized protein</fullName>
    </submittedName>
</protein>
<dbReference type="EMBL" id="LR131271">
    <property type="protein sequence ID" value="VDR27816.1"/>
    <property type="molecule type" value="Genomic_DNA"/>
</dbReference>
<dbReference type="KEGG" id="rtg:NCTC13098_04191"/>
<evidence type="ECO:0000313" key="2">
    <source>
        <dbReference type="Proteomes" id="UP000274346"/>
    </source>
</evidence>
<reference evidence="1 2" key="1">
    <citation type="submission" date="2018-12" db="EMBL/GenBank/DDBJ databases">
        <authorList>
            <consortium name="Pathogen Informatics"/>
        </authorList>
    </citation>
    <scope>NUCLEOTIDE SEQUENCE [LARGE SCALE GENOMIC DNA]</scope>
    <source>
        <strain evidence="1 2">NCTC13098</strain>
    </source>
</reference>
<gene>
    <name evidence="1" type="ORF">NCTC13098_04191</name>
</gene>